<feature type="domain" description="DUF5916" evidence="2">
    <location>
        <begin position="236"/>
        <end position="804"/>
    </location>
</feature>
<dbReference type="EMBL" id="CP037954">
    <property type="protein sequence ID" value="QBO59114.1"/>
    <property type="molecule type" value="Genomic_DNA"/>
</dbReference>
<dbReference type="KEGG" id="csal:NBC122_02309"/>
<dbReference type="InterPro" id="IPR010502">
    <property type="entry name" value="Carb-bd_dom_fam9"/>
</dbReference>
<reference evidence="3 4" key="1">
    <citation type="submission" date="2019-03" db="EMBL/GenBank/DDBJ databases">
        <authorList>
            <person name="Kim H."/>
            <person name="Yu S.-M."/>
        </authorList>
    </citation>
    <scope>NUCLEOTIDE SEQUENCE [LARGE SCALE GENOMIC DNA]</scope>
    <source>
        <strain evidence="3 4">NBC122</strain>
    </source>
</reference>
<dbReference type="Proteomes" id="UP000294419">
    <property type="component" value="Chromosome"/>
</dbReference>
<dbReference type="Gene3D" id="2.60.40.1190">
    <property type="match status" value="1"/>
</dbReference>
<proteinExistence type="predicted"/>
<dbReference type="Pfam" id="PF06452">
    <property type="entry name" value="CBM9_1"/>
    <property type="match status" value="1"/>
</dbReference>
<evidence type="ECO:0000313" key="3">
    <source>
        <dbReference type="EMBL" id="QBO59114.1"/>
    </source>
</evidence>
<sequence length="808" mass="93987">MKLIFAAFLLLFSVTNIYSQKAEKDSISRKKITLIKINDAPKIDGILDEEVWKNAPVAENFIERNPENGKPESPDFKTTVKVLYDDTGIYFGATMIDPHPENIQKQLAERDDIGNDDVFGITINGYDDHQQAVLFFVQASGVQADAKIMSTANDDFSWNAVWFSAVKINENGWTVEIKIPYSELRFPKKEVQTWGINFIRMIQKTRQNLTWNFVDNKKATYLMYDGILEGIQNIQPPLRLSLTPYFSTYFNHFNGKSTANFNGGMDIKYGINDAFTFDMTLIPDFGQTSFDNSILNLGPFEQQFEEQRSFFTEGTELFNKGNLFYSRRIGGHPSVDPETSVDEKVTEYPSKVKLFNAFKISGRTNKGLGIGFFNGITEKMEAQILNEKTGETRNEVVEPWTNYNVLVLDQRFHENSSVTLVNTNVVRDGNFRDANSTAFLWNINDKKNIYNYFGALKGSWVMDDGTKFGSRGQVGFAKNSGKNRFSFDGNYVTKNWDINDLGFSTSTNFANYNSYYGYRILEPTKKFNNIYLNFNVNYYHRLAPYLFTNLVINHNNQFTNKNFRSYGGGFELTPFGENDIYEPRTAGRFSKKPSYLNTWIWTESDSRKKFQYNVNFDYYAYNETGRNLVNLSFYLRYRFSDQFNTIWRFNPSFSNNETGFAGKEGTEIYMGKRQRNTYENSLTSQYTFNEKMSLSLAFRHYYSDVTYKSFFTLNEDGTLTPTSQFNKNLNGTYNSWNVDLRYSWWFAPGSQLTLMYRNAVDDYLEISRMKFKDNFNTLFNEPMVNNISLKLTYYLDYNQAKHWFKKKD</sequence>
<evidence type="ECO:0000259" key="1">
    <source>
        <dbReference type="Pfam" id="PF06452"/>
    </source>
</evidence>
<accession>A0A4V1ALA8</accession>
<dbReference type="GO" id="GO:0004553">
    <property type="term" value="F:hydrolase activity, hydrolyzing O-glycosyl compounds"/>
    <property type="evidence" value="ECO:0007669"/>
    <property type="project" value="InterPro"/>
</dbReference>
<feature type="domain" description="Carbohydrate-binding" evidence="1">
    <location>
        <begin position="43"/>
        <end position="199"/>
    </location>
</feature>
<dbReference type="OrthoDB" id="9786766at2"/>
<dbReference type="Pfam" id="PF19313">
    <property type="entry name" value="DUF5916"/>
    <property type="match status" value="1"/>
</dbReference>
<protein>
    <submittedName>
        <fullName evidence="3">Uncharacterized protein</fullName>
    </submittedName>
</protein>
<dbReference type="GO" id="GO:0016052">
    <property type="term" value="P:carbohydrate catabolic process"/>
    <property type="evidence" value="ECO:0007669"/>
    <property type="project" value="InterPro"/>
</dbReference>
<evidence type="ECO:0000259" key="2">
    <source>
        <dbReference type="Pfam" id="PF19313"/>
    </source>
</evidence>
<dbReference type="RefSeq" id="WP_133440480.1">
    <property type="nucleotide sequence ID" value="NZ_CP037954.1"/>
</dbReference>
<organism evidence="3 4">
    <name type="scientific">Chryseobacterium salivictor</name>
    <dbReference type="NCBI Taxonomy" id="2547600"/>
    <lineage>
        <taxon>Bacteria</taxon>
        <taxon>Pseudomonadati</taxon>
        <taxon>Bacteroidota</taxon>
        <taxon>Flavobacteriia</taxon>
        <taxon>Flavobacteriales</taxon>
        <taxon>Weeksellaceae</taxon>
        <taxon>Chryseobacterium group</taxon>
        <taxon>Chryseobacterium</taxon>
    </lineage>
</organism>
<dbReference type="SUPFAM" id="SSF49344">
    <property type="entry name" value="CBD9-like"/>
    <property type="match status" value="1"/>
</dbReference>
<name>A0A4V1ALA8_9FLAO</name>
<dbReference type="CDD" id="cd09618">
    <property type="entry name" value="CBM9_like_2"/>
    <property type="match status" value="1"/>
</dbReference>
<evidence type="ECO:0000313" key="4">
    <source>
        <dbReference type="Proteomes" id="UP000294419"/>
    </source>
</evidence>
<keyword evidence="4" id="KW-1185">Reference proteome</keyword>
<dbReference type="AlphaFoldDB" id="A0A4V1ALA8"/>
<dbReference type="GO" id="GO:0030246">
    <property type="term" value="F:carbohydrate binding"/>
    <property type="evidence" value="ECO:0007669"/>
    <property type="project" value="InterPro"/>
</dbReference>
<gene>
    <name evidence="3" type="ORF">NBC122_02309</name>
</gene>
<dbReference type="InterPro" id="IPR045670">
    <property type="entry name" value="DUF5916"/>
</dbReference>